<dbReference type="InterPro" id="IPR036249">
    <property type="entry name" value="Thioredoxin-like_sf"/>
</dbReference>
<protein>
    <submittedName>
        <fullName evidence="3">Sporulation thiol-disulfide oxidoreductase A</fullName>
    </submittedName>
</protein>
<dbReference type="PROSITE" id="PS51352">
    <property type="entry name" value="THIOREDOXIN_2"/>
    <property type="match status" value="1"/>
</dbReference>
<dbReference type="PATRIC" id="fig|1461583.4.peg.1111"/>
<dbReference type="PANTHER" id="PTHR42852:SF17">
    <property type="entry name" value="THIOREDOXIN-LIKE PROTEIN HI_1115"/>
    <property type="match status" value="1"/>
</dbReference>
<dbReference type="InterPro" id="IPR017937">
    <property type="entry name" value="Thioredoxin_CS"/>
</dbReference>
<dbReference type="EMBL" id="LN483074">
    <property type="protein sequence ID" value="CEA02154.1"/>
    <property type="molecule type" value="Genomic_DNA"/>
</dbReference>
<feature type="domain" description="Thioredoxin" evidence="2">
    <location>
        <begin position="53"/>
        <end position="194"/>
    </location>
</feature>
<dbReference type="HOGENOM" id="CLU_042529_11_4_9"/>
<dbReference type="InterPro" id="IPR000866">
    <property type="entry name" value="AhpC/TSA"/>
</dbReference>
<dbReference type="GO" id="GO:0016491">
    <property type="term" value="F:oxidoreductase activity"/>
    <property type="evidence" value="ECO:0007669"/>
    <property type="project" value="InterPro"/>
</dbReference>
<dbReference type="CDD" id="cd02966">
    <property type="entry name" value="TlpA_like_family"/>
    <property type="match status" value="1"/>
</dbReference>
<accession>A0A078M799</accession>
<dbReference type="SUPFAM" id="SSF52833">
    <property type="entry name" value="Thioredoxin-like"/>
    <property type="match status" value="1"/>
</dbReference>
<gene>
    <name evidence="3" type="primary">stoA</name>
    <name evidence="3" type="ORF">BN1050_01150</name>
</gene>
<dbReference type="PANTHER" id="PTHR42852">
    <property type="entry name" value="THIOL:DISULFIDE INTERCHANGE PROTEIN DSBE"/>
    <property type="match status" value="1"/>
</dbReference>
<reference evidence="3" key="1">
    <citation type="submission" date="2014-07" db="EMBL/GenBank/DDBJ databases">
        <authorList>
            <person name="Urmite Genomes Urmite Genomes"/>
        </authorList>
    </citation>
    <scope>NUCLEOTIDE SEQUENCE</scope>
    <source>
        <strain evidence="3">13S34_air</strain>
    </source>
</reference>
<evidence type="ECO:0000259" key="2">
    <source>
        <dbReference type="PROSITE" id="PS51352"/>
    </source>
</evidence>
<dbReference type="AlphaFoldDB" id="A0A078M799"/>
<sequence length="194" mass="22038">MKKKNIGMIVVVVLLVIAVSTYVKQQIAKDRELEINESLLGKAMDLNYKQTGLRKGDTPPDFTLTTMDGKEVTLSDYKGKKVILNFWASWCPPCKAEMPHMQKYYDKKAEEQNFEILAVNLTSEEKSNRLIEKFLQSYGITFPVPLDEKGNIALKYQVITIPSTFILNTDGQIEHSIIGPMNEDLLETYVEGIN</sequence>
<dbReference type="InterPro" id="IPR050553">
    <property type="entry name" value="Thioredoxin_ResA/DsbE_sf"/>
</dbReference>
<dbReference type="PROSITE" id="PS00194">
    <property type="entry name" value="THIOREDOXIN_1"/>
    <property type="match status" value="1"/>
</dbReference>
<keyword evidence="1" id="KW-1015">Disulfide bond</keyword>
<dbReference type="Pfam" id="PF00578">
    <property type="entry name" value="AhpC-TSA"/>
    <property type="match status" value="1"/>
</dbReference>
<dbReference type="Gene3D" id="3.40.30.10">
    <property type="entry name" value="Glutaredoxin"/>
    <property type="match status" value="1"/>
</dbReference>
<name>A0A078M799_9BACL</name>
<dbReference type="GO" id="GO:0016209">
    <property type="term" value="F:antioxidant activity"/>
    <property type="evidence" value="ECO:0007669"/>
    <property type="project" value="InterPro"/>
</dbReference>
<evidence type="ECO:0000313" key="3">
    <source>
        <dbReference type="EMBL" id="CEA02154.1"/>
    </source>
</evidence>
<evidence type="ECO:0000256" key="1">
    <source>
        <dbReference type="ARBA" id="ARBA00023157"/>
    </source>
</evidence>
<organism evidence="3">
    <name type="scientific">Metalysinibacillus saudimassiliensis</name>
    <dbReference type="NCBI Taxonomy" id="1461583"/>
    <lineage>
        <taxon>Bacteria</taxon>
        <taxon>Bacillati</taxon>
        <taxon>Bacillota</taxon>
        <taxon>Bacilli</taxon>
        <taxon>Bacillales</taxon>
        <taxon>Caryophanaceae</taxon>
        <taxon>Metalysinibacillus</taxon>
    </lineage>
</organism>
<proteinExistence type="predicted"/>
<dbReference type="InterPro" id="IPR013766">
    <property type="entry name" value="Thioredoxin_domain"/>
</dbReference>